<evidence type="ECO:0000256" key="6">
    <source>
        <dbReference type="SAM" id="MobiDB-lite"/>
    </source>
</evidence>
<accession>A0AAQ4FBN5</accession>
<dbReference type="AlphaFoldDB" id="A0AAQ4FBN5"/>
<feature type="compositionally biased region" description="Basic and acidic residues" evidence="6">
    <location>
        <begin position="712"/>
        <end position="723"/>
    </location>
</feature>
<keyword evidence="4 7" id="KW-1133">Transmembrane helix</keyword>
<dbReference type="PANTHER" id="PTHR21347">
    <property type="entry name" value="CLEFT LIP AND PALATE ASSOCIATED TRANSMEMBRANE PROTEIN-RELATED"/>
    <property type="match status" value="1"/>
</dbReference>
<reference evidence="8 9" key="1">
    <citation type="journal article" date="2023" name="Arcadia Sci">
        <title>De novo assembly of a long-read Amblyomma americanum tick genome.</title>
        <authorList>
            <person name="Chou S."/>
            <person name="Poskanzer K.E."/>
            <person name="Rollins M."/>
            <person name="Thuy-Boun P.S."/>
        </authorList>
    </citation>
    <scope>NUCLEOTIDE SEQUENCE [LARGE SCALE GENOMIC DNA]</scope>
    <source>
        <strain evidence="8">F_SG_1</strain>
        <tissue evidence="8">Salivary glands</tissue>
    </source>
</reference>
<dbReference type="GO" id="GO:0016020">
    <property type="term" value="C:membrane"/>
    <property type="evidence" value="ECO:0007669"/>
    <property type="project" value="UniProtKB-SubCell"/>
</dbReference>
<feature type="transmembrane region" description="Helical" evidence="7">
    <location>
        <begin position="439"/>
        <end position="459"/>
    </location>
</feature>
<evidence type="ECO:0000256" key="4">
    <source>
        <dbReference type="ARBA" id="ARBA00022989"/>
    </source>
</evidence>
<evidence type="ECO:0000256" key="7">
    <source>
        <dbReference type="SAM" id="Phobius"/>
    </source>
</evidence>
<proteinExistence type="inferred from homology"/>
<sequence length="723" mass="82857">MSSLRTLRRHGATDAPLSEEKFGDYGECERTAEEHPSTLGEGSIALRSHSLRLGPVGICCRRNQFKNFQRAIKASPPPRSLFLTVDAMTETLESRAVVRATNGQVSNPAQDAAVAAQNDRNPENAQQQQQQPAFSYWSVFKGLLFRAAIIYFMTSFFRGQPSSQTAGSGSGQTGAPPPSSNLYPNGTVMDMLMYISEDSTFDRFDDPDALVWKETGIIYGDWFGGPNGDATYTKNTRFRPSEKVKNNGTIFLHVYFVLNGYSPDPKAGKDYSKTHTVYRKKQLNKYKKLRYKRTQNLLTGETAATPEMIEKAEAMKEEILSHWHPNLTVNIIDDHTPWTPGQVPMPVDQYVEFEPVTGKYYPIVYINDYWNLIRDYQAINETTEWLELQLTFQPLSMFRWQLYVAQGMRSLSFFGQDLMEESEEDKDSLKEAFLETSPYLLAITVVVSLLHSVFEFLAFKSDIQFWRNRKSLEGLSVRSVFFNVFQSVVVLLYIFDNDTNTLVRLSVFVGLLIDIWKIHKVVNISVDRENKLLGVFPRIRMTDKCTYVESSTREYDLMAFKYLSWALFPLLAVYCVYSLMYLEHKSWYSWVLGAMYGFLLTFGFIMMTPQLFINYKLKSVAHLPWRMLTYKFLNTFIDDIFAFVIKMPTMYRLGCFRDDIVFLIFLYQRWIYRVDPTRVNEFGTSAVDDAGASGGEQPNGALPAPSEGDVAAAEKPEELKKNE</sequence>
<feature type="transmembrane region" description="Helical" evidence="7">
    <location>
        <begin position="480"/>
        <end position="495"/>
    </location>
</feature>
<protein>
    <submittedName>
        <fullName evidence="8">Uncharacterized protein</fullName>
    </submittedName>
</protein>
<evidence type="ECO:0000256" key="2">
    <source>
        <dbReference type="ARBA" id="ARBA00009310"/>
    </source>
</evidence>
<feature type="region of interest" description="Disordered" evidence="6">
    <location>
        <begin position="1"/>
        <end position="24"/>
    </location>
</feature>
<dbReference type="GO" id="GO:0012505">
    <property type="term" value="C:endomembrane system"/>
    <property type="evidence" value="ECO:0007669"/>
    <property type="project" value="TreeGrafter"/>
</dbReference>
<comment type="caution">
    <text evidence="8">The sequence shown here is derived from an EMBL/GenBank/DDBJ whole genome shotgun (WGS) entry which is preliminary data.</text>
</comment>
<dbReference type="EMBL" id="JARKHS020004434">
    <property type="protein sequence ID" value="KAK8784600.1"/>
    <property type="molecule type" value="Genomic_DNA"/>
</dbReference>
<gene>
    <name evidence="8" type="ORF">V5799_009036</name>
</gene>
<dbReference type="Pfam" id="PF05602">
    <property type="entry name" value="CLPTM1"/>
    <property type="match status" value="1"/>
</dbReference>
<feature type="compositionally biased region" description="Basic residues" evidence="6">
    <location>
        <begin position="1"/>
        <end position="10"/>
    </location>
</feature>
<feature type="region of interest" description="Disordered" evidence="6">
    <location>
        <begin position="162"/>
        <end position="182"/>
    </location>
</feature>
<feature type="transmembrane region" description="Helical" evidence="7">
    <location>
        <begin position="587"/>
        <end position="608"/>
    </location>
</feature>
<evidence type="ECO:0000313" key="8">
    <source>
        <dbReference type="EMBL" id="KAK8784600.1"/>
    </source>
</evidence>
<organism evidence="8 9">
    <name type="scientific">Amblyomma americanum</name>
    <name type="common">Lone star tick</name>
    <dbReference type="NCBI Taxonomy" id="6943"/>
    <lineage>
        <taxon>Eukaryota</taxon>
        <taxon>Metazoa</taxon>
        <taxon>Ecdysozoa</taxon>
        <taxon>Arthropoda</taxon>
        <taxon>Chelicerata</taxon>
        <taxon>Arachnida</taxon>
        <taxon>Acari</taxon>
        <taxon>Parasitiformes</taxon>
        <taxon>Ixodida</taxon>
        <taxon>Ixodoidea</taxon>
        <taxon>Ixodidae</taxon>
        <taxon>Amblyomminae</taxon>
        <taxon>Amblyomma</taxon>
    </lineage>
</organism>
<dbReference type="InterPro" id="IPR008429">
    <property type="entry name" value="CLPTM1"/>
</dbReference>
<name>A0AAQ4FBN5_AMBAM</name>
<evidence type="ECO:0000256" key="1">
    <source>
        <dbReference type="ARBA" id="ARBA00004141"/>
    </source>
</evidence>
<comment type="similarity">
    <text evidence="2">Belongs to the CLPTM1 family.</text>
</comment>
<comment type="subcellular location">
    <subcellularLocation>
        <location evidence="1">Membrane</location>
        <topology evidence="1">Multi-pass membrane protein</topology>
    </subcellularLocation>
</comment>
<feature type="region of interest" description="Disordered" evidence="6">
    <location>
        <begin position="688"/>
        <end position="723"/>
    </location>
</feature>
<dbReference type="Proteomes" id="UP001321473">
    <property type="component" value="Unassembled WGS sequence"/>
</dbReference>
<evidence type="ECO:0000256" key="3">
    <source>
        <dbReference type="ARBA" id="ARBA00022692"/>
    </source>
</evidence>
<evidence type="ECO:0000256" key="5">
    <source>
        <dbReference type="ARBA" id="ARBA00023136"/>
    </source>
</evidence>
<dbReference type="PANTHER" id="PTHR21347:SF14">
    <property type="entry name" value="LIPID SCRAMBLASE CLPTM1-RELATED"/>
    <property type="match status" value="1"/>
</dbReference>
<keyword evidence="3 7" id="KW-0812">Transmembrane</keyword>
<feature type="transmembrane region" description="Helical" evidence="7">
    <location>
        <begin position="562"/>
        <end position="581"/>
    </location>
</feature>
<keyword evidence="5 7" id="KW-0472">Membrane</keyword>
<keyword evidence="9" id="KW-1185">Reference proteome</keyword>
<feature type="region of interest" description="Disordered" evidence="6">
    <location>
        <begin position="104"/>
        <end position="129"/>
    </location>
</feature>
<evidence type="ECO:0000313" key="9">
    <source>
        <dbReference type="Proteomes" id="UP001321473"/>
    </source>
</evidence>